<evidence type="ECO:0000313" key="2">
    <source>
        <dbReference type="Proteomes" id="UP001060215"/>
    </source>
</evidence>
<accession>A0ACC0HUT4</accession>
<reference evidence="1 2" key="1">
    <citation type="journal article" date="2022" name="Plant J.">
        <title>Chromosome-level genome of Camellia lanceoleosa provides a valuable resource for understanding genome evolution and self-incompatibility.</title>
        <authorList>
            <person name="Gong W."/>
            <person name="Xiao S."/>
            <person name="Wang L."/>
            <person name="Liao Z."/>
            <person name="Chang Y."/>
            <person name="Mo W."/>
            <person name="Hu G."/>
            <person name="Li W."/>
            <person name="Zhao G."/>
            <person name="Zhu H."/>
            <person name="Hu X."/>
            <person name="Ji K."/>
            <person name="Xiang X."/>
            <person name="Song Q."/>
            <person name="Yuan D."/>
            <person name="Jin S."/>
            <person name="Zhang L."/>
        </authorList>
    </citation>
    <scope>NUCLEOTIDE SEQUENCE [LARGE SCALE GENOMIC DNA]</scope>
    <source>
        <strain evidence="1">SQ_2022a</strain>
    </source>
</reference>
<dbReference type="EMBL" id="CM045761">
    <property type="protein sequence ID" value="KAI8015716.1"/>
    <property type="molecule type" value="Genomic_DNA"/>
</dbReference>
<keyword evidence="2" id="KW-1185">Reference proteome</keyword>
<evidence type="ECO:0000313" key="1">
    <source>
        <dbReference type="EMBL" id="KAI8015716.1"/>
    </source>
</evidence>
<dbReference type="Proteomes" id="UP001060215">
    <property type="component" value="Chromosome 4"/>
</dbReference>
<sequence length="1027" mass="116652">MESLVLAPLLRVVFEKLASPILSKFQSHTEFNKEMKKLQDRWLTIQAVIEDAEERQLRDAKVKLWLKKLKDVAYDADDLLDSITAQALRNNNNKKVWNFSVKPIFNRLKMSRDLRDIRERLDEIARDMSDFQLRDGFIHRRIDTTGDRLETGPYVNESEVFGREDDVETIVEMLLSSSSSSSSSSSKFNQSRDQMVSVISIVGMGGIGKTTLAQLAYNDERVMSHFDLRIWVSVNNTFSFNVRKVITNILDYATRVKCESSQLGVLQSSLQESLRGKRYLLVLDDLWNQNLHEWEKLRNPLMRRATDGSKIIVTTRNNVVADVVSTTLPYTLEALTDEDCWNLFKQQSFSEGEETSYLNLVSIGRQIVNKCRGVPLAAKVLGTLMRFKRDESEWLYVQESDLSDLCDHSILPILRLSYNHLPPYLKRCFEYCAVFPKGYEINKKKLIHQWIAEGLIQSPGDGISSKKMEDTGNDYFKDLLSMSFFQVVREGDDGDITEFKMHDLIHDLAKHITRSEILILRHNQPPLLSWANHAQIRHVSVEGNFNSLLLLGASFGAKKLRSLNLLSPGDDSGKALPTLIPHLRHLRVLNLSECGIKLIHKSIGDLMLLRYLDLSNTTLQRLPESVCHLCNLQTLNLLGCKDLVELPSGTSNLINLRHLNIKDCVRLTSMPDNLGKLRNLQTLPIFIIGHTLEKSLFQLMHLELRGELQIKRLENVGKIVTDLCLVNKQLHSLSLSWGNDNEGNLDHHSSGQIVEECSSNVENMIRCLQPNSNLKKLSLKEYSGMMFPQWMNHATLPNLTKLVLINCRGCKNLPSLGQLQFLKVLTMQGMDSLGKIGGDFYGKESRNRSFPSLNELTLIDFPELGTWESMDSTEAFLCLYRLTIIKCPKLTNMPLFPSLFHLELRECNAPILGSAAELDSLSSLVIDTFPELLSIPEALFQNNLFLTSLTVSSCPQLRSLHPRFAVFAALKSLTIHGCHELETSLHELLQLTCLENLEIVECPCLDSLPEKSFRGLKSLQSLCIKNL</sequence>
<proteinExistence type="predicted"/>
<organism evidence="1 2">
    <name type="scientific">Camellia lanceoleosa</name>
    <dbReference type="NCBI Taxonomy" id="1840588"/>
    <lineage>
        <taxon>Eukaryota</taxon>
        <taxon>Viridiplantae</taxon>
        <taxon>Streptophyta</taxon>
        <taxon>Embryophyta</taxon>
        <taxon>Tracheophyta</taxon>
        <taxon>Spermatophyta</taxon>
        <taxon>Magnoliopsida</taxon>
        <taxon>eudicotyledons</taxon>
        <taxon>Gunneridae</taxon>
        <taxon>Pentapetalae</taxon>
        <taxon>asterids</taxon>
        <taxon>Ericales</taxon>
        <taxon>Theaceae</taxon>
        <taxon>Camellia</taxon>
    </lineage>
</organism>
<comment type="caution">
    <text evidence="1">The sequence shown here is derived from an EMBL/GenBank/DDBJ whole genome shotgun (WGS) entry which is preliminary data.</text>
</comment>
<protein>
    <submittedName>
        <fullName evidence="1">Disease resistance protein RGA3</fullName>
    </submittedName>
</protein>
<name>A0ACC0HUT4_9ERIC</name>
<gene>
    <name evidence="1" type="ORF">LOK49_LG05G03187</name>
</gene>